<evidence type="ECO:0000259" key="15">
    <source>
        <dbReference type="Pfam" id="PF07715"/>
    </source>
</evidence>
<keyword evidence="7" id="KW-0406">Ion transport</keyword>
<evidence type="ECO:0000256" key="7">
    <source>
        <dbReference type="ARBA" id="ARBA00023065"/>
    </source>
</evidence>
<accession>A0A3N4UJI2</accession>
<dbReference type="CDD" id="cd01347">
    <property type="entry name" value="ligand_gated_channel"/>
    <property type="match status" value="1"/>
</dbReference>
<dbReference type="InterPro" id="IPR039426">
    <property type="entry name" value="TonB-dep_rcpt-like"/>
</dbReference>
<dbReference type="InterPro" id="IPR036942">
    <property type="entry name" value="Beta-barrel_TonB_sf"/>
</dbReference>
<comment type="subcellular location">
    <subcellularLocation>
        <location evidence="1 12">Cell outer membrane</location>
        <topology evidence="1 12">Multi-pass membrane protein</topology>
    </subcellularLocation>
</comment>
<evidence type="ECO:0000313" key="17">
    <source>
        <dbReference type="Proteomes" id="UP000272193"/>
    </source>
</evidence>
<dbReference type="InterPro" id="IPR000531">
    <property type="entry name" value="Beta-barrel_TonB"/>
</dbReference>
<keyword evidence="8 13" id="KW-0798">TonB box</keyword>
<evidence type="ECO:0000256" key="12">
    <source>
        <dbReference type="PROSITE-ProRule" id="PRU01360"/>
    </source>
</evidence>
<keyword evidence="9 12" id="KW-0472">Membrane</keyword>
<dbReference type="InterPro" id="IPR037066">
    <property type="entry name" value="Plug_dom_sf"/>
</dbReference>
<evidence type="ECO:0000259" key="14">
    <source>
        <dbReference type="Pfam" id="PF00593"/>
    </source>
</evidence>
<evidence type="ECO:0000256" key="2">
    <source>
        <dbReference type="ARBA" id="ARBA00009810"/>
    </source>
</evidence>
<evidence type="ECO:0000256" key="1">
    <source>
        <dbReference type="ARBA" id="ARBA00004571"/>
    </source>
</evidence>
<evidence type="ECO:0000256" key="4">
    <source>
        <dbReference type="ARBA" id="ARBA00022452"/>
    </source>
</evidence>
<dbReference type="GO" id="GO:0006811">
    <property type="term" value="P:monoatomic ion transport"/>
    <property type="evidence" value="ECO:0007669"/>
    <property type="project" value="UniProtKB-KW"/>
</dbReference>
<evidence type="ECO:0000256" key="9">
    <source>
        <dbReference type="ARBA" id="ARBA00023136"/>
    </source>
</evidence>
<protein>
    <submittedName>
        <fullName evidence="16">Vitamin B12 transporter</fullName>
    </submittedName>
</protein>
<proteinExistence type="inferred from homology"/>
<dbReference type="PANTHER" id="PTHR30069:SF53">
    <property type="entry name" value="COLICIN I RECEPTOR-RELATED"/>
    <property type="match status" value="1"/>
</dbReference>
<dbReference type="PANTHER" id="PTHR30069">
    <property type="entry name" value="TONB-DEPENDENT OUTER MEMBRANE RECEPTOR"/>
    <property type="match status" value="1"/>
</dbReference>
<reference evidence="16 17" key="1">
    <citation type="submission" date="2018-11" db="EMBL/GenBank/DDBJ databases">
        <title>Genomic Encyclopedia of Type Strains, Phase IV (KMG-IV): sequencing the most valuable type-strain genomes for metagenomic binning, comparative biology and taxonomic classification.</title>
        <authorList>
            <person name="Goeker M."/>
        </authorList>
    </citation>
    <scope>NUCLEOTIDE SEQUENCE [LARGE SCALE GENOMIC DNA]</scope>
    <source>
        <strain evidence="16 17">DSM 101684</strain>
    </source>
</reference>
<gene>
    <name evidence="16" type="ORF">EDC62_1096</name>
</gene>
<dbReference type="Proteomes" id="UP000272193">
    <property type="component" value="Unassembled WGS sequence"/>
</dbReference>
<dbReference type="OrthoDB" id="183532at2"/>
<evidence type="ECO:0000256" key="3">
    <source>
        <dbReference type="ARBA" id="ARBA00022448"/>
    </source>
</evidence>
<dbReference type="Gene3D" id="2.170.130.10">
    <property type="entry name" value="TonB-dependent receptor, plug domain"/>
    <property type="match status" value="1"/>
</dbReference>
<sequence>MSISLVLTRRRLRRSALALAWPSAIVPILGVSVAQAADVPSAALPPMFVTAARAPQPLPEVLADVTVLDRAAIEQSGAVGVADLLARQPGIEISRNGGPGTNTSVFIRGAETRFTAVYLDGVRLDSQSTGGAVWESIPLSLIERIEILRGPAAAVYGSDAMAGVIALFTRRGEGALQPSIRVGAGTYATRGIDAALSGASGGWDYALSLAHQRSDGFNARTVATANPDRDGYESDSASMRLGYDASAQHRLELTALSSRLDSQYDGFLPGADDRNRHKLETVGLGWRARWNDALTSRFSVTDARQRYETEPSPYLTITHLRNLTAHNEWRQGAQRATLVLERREDALQNAPIDRSRAQNAVAAGWGYLGAVHSVQLNLRHDDDSEFGGKATGSVAYGYAWTPSWRATVAAGTAFRVPTLYQRFSVYGQPTLVPETARNVELGLKYAQGSDAFSAVLYRNRVRNLISFGAPGGCASSFGCYTNTARAQYEGLTLSGQTRWAGVDWRASLDLQNPRDETTGKRLARRAREHAFVGADLQWAGWRWGAEWQLSAMRYDDAANKVALGGYGLLNLTASRPLTRDWTLSARLDNLADKSYQLANTYATPGRSLWLALQWAPR</sequence>
<keyword evidence="4 12" id="KW-1134">Transmembrane beta strand</keyword>
<evidence type="ECO:0000256" key="13">
    <source>
        <dbReference type="RuleBase" id="RU003357"/>
    </source>
</evidence>
<evidence type="ECO:0000256" key="11">
    <source>
        <dbReference type="ARBA" id="ARBA00023237"/>
    </source>
</evidence>
<keyword evidence="17" id="KW-1185">Reference proteome</keyword>
<comment type="caution">
    <text evidence="16">The sequence shown here is derived from an EMBL/GenBank/DDBJ whole genome shotgun (WGS) entry which is preliminary data.</text>
</comment>
<name>A0A3N4UJI2_9BURK</name>
<evidence type="ECO:0000256" key="8">
    <source>
        <dbReference type="ARBA" id="ARBA00023077"/>
    </source>
</evidence>
<dbReference type="PROSITE" id="PS52016">
    <property type="entry name" value="TONB_DEPENDENT_REC_3"/>
    <property type="match status" value="1"/>
</dbReference>
<keyword evidence="5 12" id="KW-0812">Transmembrane</keyword>
<dbReference type="RefSeq" id="WP_124221382.1">
    <property type="nucleotide sequence ID" value="NZ_RKQL01000002.1"/>
</dbReference>
<evidence type="ECO:0000313" key="16">
    <source>
        <dbReference type="EMBL" id="RPE70613.1"/>
    </source>
</evidence>
<keyword evidence="11 12" id="KW-0998">Cell outer membrane</keyword>
<dbReference type="Pfam" id="PF07715">
    <property type="entry name" value="Plug"/>
    <property type="match status" value="1"/>
</dbReference>
<feature type="domain" description="TonB-dependent receptor-like beta-barrel" evidence="14">
    <location>
        <begin position="192"/>
        <end position="590"/>
    </location>
</feature>
<dbReference type="GO" id="GO:0015889">
    <property type="term" value="P:cobalamin transport"/>
    <property type="evidence" value="ECO:0007669"/>
    <property type="project" value="TreeGrafter"/>
</dbReference>
<dbReference type="Pfam" id="PF00593">
    <property type="entry name" value="TonB_dep_Rec_b-barrel"/>
    <property type="match status" value="1"/>
</dbReference>
<dbReference type="InterPro" id="IPR012910">
    <property type="entry name" value="Plug_dom"/>
</dbReference>
<keyword evidence="6" id="KW-0732">Signal</keyword>
<comment type="similarity">
    <text evidence="2 12 13">Belongs to the TonB-dependent receptor family.</text>
</comment>
<dbReference type="AlphaFoldDB" id="A0A3N4UJI2"/>
<dbReference type="EMBL" id="RKQL01000002">
    <property type="protein sequence ID" value="RPE70613.1"/>
    <property type="molecule type" value="Genomic_DNA"/>
</dbReference>
<organism evidence="16 17">
    <name type="scientific">Tibeticola sediminis</name>
    <dbReference type="NCBI Taxonomy" id="1917811"/>
    <lineage>
        <taxon>Bacteria</taxon>
        <taxon>Pseudomonadati</taxon>
        <taxon>Pseudomonadota</taxon>
        <taxon>Betaproteobacteria</taxon>
        <taxon>Burkholderiales</taxon>
        <taxon>Comamonadaceae</taxon>
        <taxon>Tibeticola</taxon>
    </lineage>
</organism>
<dbReference type="SUPFAM" id="SSF56935">
    <property type="entry name" value="Porins"/>
    <property type="match status" value="1"/>
</dbReference>
<keyword evidence="3 12" id="KW-0813">Transport</keyword>
<keyword evidence="10" id="KW-0675">Receptor</keyword>
<dbReference type="Gene3D" id="2.40.170.20">
    <property type="entry name" value="TonB-dependent receptor, beta-barrel domain"/>
    <property type="match status" value="1"/>
</dbReference>
<evidence type="ECO:0000256" key="10">
    <source>
        <dbReference type="ARBA" id="ARBA00023170"/>
    </source>
</evidence>
<evidence type="ECO:0000256" key="6">
    <source>
        <dbReference type="ARBA" id="ARBA00022729"/>
    </source>
</evidence>
<evidence type="ECO:0000256" key="5">
    <source>
        <dbReference type="ARBA" id="ARBA00022692"/>
    </source>
</evidence>
<feature type="domain" description="TonB-dependent receptor plug" evidence="15">
    <location>
        <begin position="60"/>
        <end position="164"/>
    </location>
</feature>
<dbReference type="GO" id="GO:0009279">
    <property type="term" value="C:cell outer membrane"/>
    <property type="evidence" value="ECO:0007669"/>
    <property type="project" value="UniProtKB-SubCell"/>
</dbReference>